<keyword evidence="2" id="KW-1185">Reference proteome</keyword>
<evidence type="ECO:0000313" key="2">
    <source>
        <dbReference type="Proteomes" id="UP000439780"/>
    </source>
</evidence>
<name>A0A845AIV5_9SPHN</name>
<protein>
    <recommendedName>
        <fullName evidence="3">Helix-turn-helix domain-containing protein</fullName>
    </recommendedName>
</protein>
<organism evidence="1 2">
    <name type="scientific">Qipengyuania algicida</name>
    <dbReference type="NCBI Taxonomy" id="1836209"/>
    <lineage>
        <taxon>Bacteria</taxon>
        <taxon>Pseudomonadati</taxon>
        <taxon>Pseudomonadota</taxon>
        <taxon>Alphaproteobacteria</taxon>
        <taxon>Sphingomonadales</taxon>
        <taxon>Erythrobacteraceae</taxon>
        <taxon>Qipengyuania</taxon>
    </lineage>
</organism>
<dbReference type="OrthoDB" id="7173258at2"/>
<dbReference type="AlphaFoldDB" id="A0A845AIV5"/>
<gene>
    <name evidence="1" type="ORF">GRI58_15375</name>
</gene>
<dbReference type="Proteomes" id="UP000439780">
    <property type="component" value="Unassembled WGS sequence"/>
</dbReference>
<comment type="caution">
    <text evidence="1">The sequence shown here is derived from an EMBL/GenBank/DDBJ whole genome shotgun (WGS) entry which is preliminary data.</text>
</comment>
<sequence>MSFHHKASQFDATGGSLAETQIPDSIFLPIAMNLSDAQTYTGFSRKHLDELINSGKLVRRRLGPKGTFIVLRSQLDAALEEAFNNGSEGIEGDFSFA</sequence>
<dbReference type="RefSeq" id="WP_160754492.1">
    <property type="nucleotide sequence ID" value="NZ_WTYA01000020.1"/>
</dbReference>
<reference evidence="1 2" key="1">
    <citation type="submission" date="2019-12" db="EMBL/GenBank/DDBJ databases">
        <title>Genomic-based taxomic classification of the family Erythrobacteraceae.</title>
        <authorList>
            <person name="Xu L."/>
        </authorList>
    </citation>
    <scope>NUCLEOTIDE SEQUENCE [LARGE SCALE GENOMIC DNA]</scope>
    <source>
        <strain evidence="1 2">KEMB 9005-328</strain>
    </source>
</reference>
<evidence type="ECO:0000313" key="1">
    <source>
        <dbReference type="EMBL" id="MXP30190.1"/>
    </source>
</evidence>
<evidence type="ECO:0008006" key="3">
    <source>
        <dbReference type="Google" id="ProtNLM"/>
    </source>
</evidence>
<proteinExistence type="predicted"/>
<dbReference type="EMBL" id="WTYA01000020">
    <property type="protein sequence ID" value="MXP30190.1"/>
    <property type="molecule type" value="Genomic_DNA"/>
</dbReference>
<accession>A0A845AIV5</accession>